<dbReference type="OrthoDB" id="9957288at2"/>
<dbReference type="RefSeq" id="WP_072581129.1">
    <property type="nucleotide sequence ID" value="NZ_CP016020.1"/>
</dbReference>
<reference evidence="1 2" key="1">
    <citation type="journal article" date="2016" name="Sci. Rep.">
        <title>Complete genome sequence and transcriptomic analysis of a novel marine strain Bacillus weihaiensis reveals the mechanism of brown algae degradation.</title>
        <authorList>
            <person name="Zhu Y."/>
            <person name="Chen P."/>
            <person name="Bao Y."/>
            <person name="Men Y."/>
            <person name="Zeng Y."/>
            <person name="Yang J."/>
            <person name="Sun J."/>
            <person name="Sun Y."/>
        </authorList>
    </citation>
    <scope>NUCLEOTIDE SEQUENCE [LARGE SCALE GENOMIC DNA]</scope>
    <source>
        <strain evidence="1 2">Alg07</strain>
    </source>
</reference>
<sequence length="98" mass="11958">MEQNRYLEYLLKLIRIEKHDIKKLSIDIEIYADEIADELETIRTYNIDLTSDTIVDHNRIRIYEKMQRLLDSHQEISFKKQNIRNYKNEIDSKIIVVF</sequence>
<protein>
    <submittedName>
        <fullName evidence="1">Uncharacterized protein</fullName>
    </submittedName>
</protein>
<accession>A0A1L3MVN7</accession>
<dbReference type="AlphaFoldDB" id="A0A1L3MVN7"/>
<gene>
    <name evidence="1" type="ORF">A9C19_17215</name>
</gene>
<dbReference type="KEGG" id="bwh:A9C19_17215"/>
<organism evidence="1 2">
    <name type="scientific">Bacillus weihaiensis</name>
    <dbReference type="NCBI Taxonomy" id="1547283"/>
    <lineage>
        <taxon>Bacteria</taxon>
        <taxon>Bacillati</taxon>
        <taxon>Bacillota</taxon>
        <taxon>Bacilli</taxon>
        <taxon>Bacillales</taxon>
        <taxon>Bacillaceae</taxon>
        <taxon>Bacillus</taxon>
    </lineage>
</organism>
<dbReference type="Proteomes" id="UP000181936">
    <property type="component" value="Chromosome"/>
</dbReference>
<evidence type="ECO:0000313" key="2">
    <source>
        <dbReference type="Proteomes" id="UP000181936"/>
    </source>
</evidence>
<keyword evidence="2" id="KW-1185">Reference proteome</keyword>
<dbReference type="EMBL" id="CP016020">
    <property type="protein sequence ID" value="APH06330.1"/>
    <property type="molecule type" value="Genomic_DNA"/>
</dbReference>
<proteinExistence type="predicted"/>
<name>A0A1L3MVN7_9BACI</name>
<evidence type="ECO:0000313" key="1">
    <source>
        <dbReference type="EMBL" id="APH06330.1"/>
    </source>
</evidence>